<dbReference type="Gene3D" id="3.40.50.300">
    <property type="entry name" value="P-loop containing nucleotide triphosphate hydrolases"/>
    <property type="match status" value="1"/>
</dbReference>
<reference evidence="1" key="1">
    <citation type="submission" date="2021-02" db="EMBL/GenBank/DDBJ databases">
        <authorList>
            <person name="Nowell W R."/>
        </authorList>
    </citation>
    <scope>NUCLEOTIDE SEQUENCE</scope>
    <source>
        <strain evidence="1">Ploen Becks lab</strain>
    </source>
</reference>
<dbReference type="InterPro" id="IPR027417">
    <property type="entry name" value="P-loop_NTPase"/>
</dbReference>
<dbReference type="AlphaFoldDB" id="A0A814KUX7"/>
<dbReference type="OrthoDB" id="6500128at2759"/>
<organism evidence="1 2">
    <name type="scientific">Brachionus calyciflorus</name>
    <dbReference type="NCBI Taxonomy" id="104777"/>
    <lineage>
        <taxon>Eukaryota</taxon>
        <taxon>Metazoa</taxon>
        <taxon>Spiralia</taxon>
        <taxon>Gnathifera</taxon>
        <taxon>Rotifera</taxon>
        <taxon>Eurotatoria</taxon>
        <taxon>Monogononta</taxon>
        <taxon>Pseudotrocha</taxon>
        <taxon>Ploima</taxon>
        <taxon>Brachionidae</taxon>
        <taxon>Brachionus</taxon>
    </lineage>
</organism>
<gene>
    <name evidence="1" type="ORF">OXX778_LOCUS19062</name>
</gene>
<dbReference type="Proteomes" id="UP000663879">
    <property type="component" value="Unassembled WGS sequence"/>
</dbReference>
<dbReference type="SUPFAM" id="SSF52540">
    <property type="entry name" value="P-loop containing nucleoside triphosphate hydrolases"/>
    <property type="match status" value="1"/>
</dbReference>
<name>A0A814KUX7_9BILA</name>
<dbReference type="GO" id="GO:0015421">
    <property type="term" value="F:ABC-type oligopeptide transporter activity"/>
    <property type="evidence" value="ECO:0007669"/>
    <property type="project" value="TreeGrafter"/>
</dbReference>
<dbReference type="EMBL" id="CAJNOC010005580">
    <property type="protein sequence ID" value="CAF1056162.1"/>
    <property type="molecule type" value="Genomic_DNA"/>
</dbReference>
<keyword evidence="2" id="KW-1185">Reference proteome</keyword>
<evidence type="ECO:0000313" key="1">
    <source>
        <dbReference type="EMBL" id="CAF1056162.1"/>
    </source>
</evidence>
<dbReference type="GO" id="GO:0090374">
    <property type="term" value="P:oligopeptide export from mitochondrion"/>
    <property type="evidence" value="ECO:0007669"/>
    <property type="project" value="TreeGrafter"/>
</dbReference>
<dbReference type="InterPro" id="IPR039421">
    <property type="entry name" value="Type_1_exporter"/>
</dbReference>
<dbReference type="PANTHER" id="PTHR43394:SF1">
    <property type="entry name" value="ATP-BINDING CASSETTE SUB-FAMILY B MEMBER 10, MITOCHONDRIAL"/>
    <property type="match status" value="1"/>
</dbReference>
<protein>
    <submittedName>
        <fullName evidence="1">Uncharacterized protein</fullName>
    </submittedName>
</protein>
<accession>A0A814KUX7</accession>
<sequence>MVDEYRRGFNSRHVEYPTPLSRALLRKPKILLLDEPTSALDSESEKSVQEALENVKYGRTTIIIKHRLKTIKNADLIFYMSSGCIIESGNHNELMSKRGEYFKLFESNNEENCLSDDMTQKHN</sequence>
<comment type="caution">
    <text evidence="1">The sequence shown here is derived from an EMBL/GenBank/DDBJ whole genome shotgun (WGS) entry which is preliminary data.</text>
</comment>
<dbReference type="PANTHER" id="PTHR43394">
    <property type="entry name" value="ATP-DEPENDENT PERMEASE MDL1, MITOCHONDRIAL"/>
    <property type="match status" value="1"/>
</dbReference>
<proteinExistence type="predicted"/>
<evidence type="ECO:0000313" key="2">
    <source>
        <dbReference type="Proteomes" id="UP000663879"/>
    </source>
</evidence>
<dbReference type="GO" id="GO:0005743">
    <property type="term" value="C:mitochondrial inner membrane"/>
    <property type="evidence" value="ECO:0007669"/>
    <property type="project" value="TreeGrafter"/>
</dbReference>